<keyword evidence="2" id="KW-1185">Reference proteome</keyword>
<protein>
    <submittedName>
        <fullName evidence="1">Uncharacterized protein</fullName>
    </submittedName>
</protein>
<reference evidence="2" key="1">
    <citation type="journal article" date="2017" name="Nat. Ecol. Evol.">
        <title>Genome expansion and lineage-specific genetic innovations in the forest pathogenic fungi Armillaria.</title>
        <authorList>
            <person name="Sipos G."/>
            <person name="Prasanna A.N."/>
            <person name="Walter M.C."/>
            <person name="O'Connor E."/>
            <person name="Balint B."/>
            <person name="Krizsan K."/>
            <person name="Kiss B."/>
            <person name="Hess J."/>
            <person name="Varga T."/>
            <person name="Slot J."/>
            <person name="Riley R."/>
            <person name="Boka B."/>
            <person name="Rigling D."/>
            <person name="Barry K."/>
            <person name="Lee J."/>
            <person name="Mihaltcheva S."/>
            <person name="LaButti K."/>
            <person name="Lipzen A."/>
            <person name="Waldron R."/>
            <person name="Moloney N.M."/>
            <person name="Sperisen C."/>
            <person name="Kredics L."/>
            <person name="Vagvoelgyi C."/>
            <person name="Patrignani A."/>
            <person name="Fitzpatrick D."/>
            <person name="Nagy I."/>
            <person name="Doyle S."/>
            <person name="Anderson J.B."/>
            <person name="Grigoriev I.V."/>
            <person name="Gueldener U."/>
            <person name="Muensterkoetter M."/>
            <person name="Nagy L.G."/>
        </authorList>
    </citation>
    <scope>NUCLEOTIDE SEQUENCE [LARGE SCALE GENOMIC DNA]</scope>
    <source>
        <strain evidence="2">28-4</strain>
    </source>
</reference>
<sequence>MLLQISNSVVTRRLQGWKGQIRLQQKPVLCPLVALAGRVSSFLPRLHRRHSFCHVSVWQYKELGNESRLSSSIRVSYCTLSSQDRDRLQL</sequence>
<evidence type="ECO:0000313" key="1">
    <source>
        <dbReference type="EMBL" id="PBK61207.1"/>
    </source>
</evidence>
<gene>
    <name evidence="1" type="ORF">ARMSODRAFT_672120</name>
</gene>
<accession>A0A2H3B9E3</accession>
<name>A0A2H3B9E3_9AGAR</name>
<proteinExistence type="predicted"/>
<dbReference type="AlphaFoldDB" id="A0A2H3B9E3"/>
<dbReference type="EMBL" id="KZ293478">
    <property type="protein sequence ID" value="PBK61207.1"/>
    <property type="molecule type" value="Genomic_DNA"/>
</dbReference>
<dbReference type="Proteomes" id="UP000218334">
    <property type="component" value="Unassembled WGS sequence"/>
</dbReference>
<evidence type="ECO:0000313" key="2">
    <source>
        <dbReference type="Proteomes" id="UP000218334"/>
    </source>
</evidence>
<organism evidence="1 2">
    <name type="scientific">Armillaria solidipes</name>
    <dbReference type="NCBI Taxonomy" id="1076256"/>
    <lineage>
        <taxon>Eukaryota</taxon>
        <taxon>Fungi</taxon>
        <taxon>Dikarya</taxon>
        <taxon>Basidiomycota</taxon>
        <taxon>Agaricomycotina</taxon>
        <taxon>Agaricomycetes</taxon>
        <taxon>Agaricomycetidae</taxon>
        <taxon>Agaricales</taxon>
        <taxon>Marasmiineae</taxon>
        <taxon>Physalacriaceae</taxon>
        <taxon>Armillaria</taxon>
    </lineage>
</organism>